<dbReference type="PROSITE" id="PS51022">
    <property type="entry name" value="L27"/>
    <property type="match status" value="2"/>
</dbReference>
<feature type="domain" description="L27" evidence="7">
    <location>
        <begin position="12"/>
        <end position="68"/>
    </location>
</feature>
<dbReference type="CDD" id="cd06799">
    <property type="entry name" value="PDZ_MPP3-MPP4-MPP7-like"/>
    <property type="match status" value="1"/>
</dbReference>
<dbReference type="Gene3D" id="1.10.287.650">
    <property type="entry name" value="L27 domain"/>
    <property type="match status" value="1"/>
</dbReference>
<sequence>MTAALVMENTNWDSALSKLLNSLQESKSEIPSCTDEEFGFLSELLQSKELNALVNVHNKILNNVKDDKFFPVLSNSMDIDIEVLDLLSTKTHISKDCKELFHLLQKPHIQGLLCAHDAVAQKDYYPRLPEIPLEVDEDEETVKIVQLVKSNEPLCGAGVEPIVGATIKTCEVTGKIVIARIMHGGAADRSGLIHVGDEVCEVNGISVEGKTPNCVLKILQNSEGTITFKIVPADSKGGIRESKVRVRAHFSYKAAEDPYIPCKEAGLDFSKNDVLHIVSQDDAYWWQARREGDRNMRAGLIPSRALQETRIILERQQKEKTDDDNIKNDDFDREEILTYEEVAKLYPRPGHYRPVVLIGPPGVGRNELKRRLIATDPDKYKTPVPYTSRPRKPGEINGVEYHFVTRKKMEEYIEFGKLIEYGEYKGNLYGTSSESVSSLINAGYVCLLNSHYQALKMLRTPQTKPYVIYIKPPKFEILKETRNDVRARSTFDESNSRGFTDEEFHEILYNAARIEFLYNHLFDEVIVNADLSMAFEQLVNAVHRVESEPLWVPASWVQ</sequence>
<dbReference type="InterPro" id="IPR020590">
    <property type="entry name" value="Guanylate_kinase_CS"/>
</dbReference>
<evidence type="ECO:0000259" key="5">
    <source>
        <dbReference type="PROSITE" id="PS50052"/>
    </source>
</evidence>
<dbReference type="InterPro" id="IPR014775">
    <property type="entry name" value="L27_C"/>
</dbReference>
<reference evidence="9" key="1">
    <citation type="submission" date="2025-08" db="UniProtKB">
        <authorList>
            <consortium name="RefSeq"/>
        </authorList>
    </citation>
    <scope>IDENTIFICATION</scope>
    <source>
        <tissue evidence="9">Muscle</tissue>
    </source>
</reference>
<dbReference type="SUPFAM" id="SSF50156">
    <property type="entry name" value="PDZ domain-like"/>
    <property type="match status" value="1"/>
</dbReference>
<dbReference type="Pfam" id="PF02828">
    <property type="entry name" value="L27"/>
    <property type="match status" value="1"/>
</dbReference>
<dbReference type="InterPro" id="IPR001452">
    <property type="entry name" value="SH3_domain"/>
</dbReference>
<dbReference type="InterPro" id="IPR027417">
    <property type="entry name" value="P-loop_NTPase"/>
</dbReference>
<dbReference type="InterPro" id="IPR036892">
    <property type="entry name" value="L27_dom_sf"/>
</dbReference>
<dbReference type="Pfam" id="PF00595">
    <property type="entry name" value="PDZ"/>
    <property type="match status" value="1"/>
</dbReference>
<evidence type="ECO:0000259" key="4">
    <source>
        <dbReference type="PROSITE" id="PS50002"/>
    </source>
</evidence>
<feature type="domain" description="PDZ" evidence="6">
    <location>
        <begin position="144"/>
        <end position="234"/>
    </location>
</feature>
<dbReference type="SMART" id="SM00072">
    <property type="entry name" value="GuKc"/>
    <property type="match status" value="1"/>
</dbReference>
<accession>A0A6J3KRY9</accession>
<proteinExistence type="inferred from homology"/>
<evidence type="ECO:0000259" key="6">
    <source>
        <dbReference type="PROSITE" id="PS50106"/>
    </source>
</evidence>
<dbReference type="Pfam" id="PF00625">
    <property type="entry name" value="Guanylate_kin"/>
    <property type="match status" value="1"/>
</dbReference>
<dbReference type="InterPro" id="IPR008144">
    <property type="entry name" value="Guanylate_kin-like_dom"/>
</dbReference>
<name>A0A6J3KRY9_9HYME</name>
<dbReference type="GeneID" id="117236086"/>
<dbReference type="PROSITE" id="PS50106">
    <property type="entry name" value="PDZ"/>
    <property type="match status" value="1"/>
</dbReference>
<evidence type="ECO:0000313" key="8">
    <source>
        <dbReference type="Proteomes" id="UP000504631"/>
    </source>
</evidence>
<dbReference type="FunFam" id="3.30.63.10:FF:000002">
    <property type="entry name" value="Guanylate kinase 1"/>
    <property type="match status" value="1"/>
</dbReference>
<dbReference type="SUPFAM" id="SSF52540">
    <property type="entry name" value="P-loop containing nucleoside triphosphate hydrolases"/>
    <property type="match status" value="1"/>
</dbReference>
<dbReference type="InterPro" id="IPR004172">
    <property type="entry name" value="L27_dom"/>
</dbReference>
<dbReference type="PROSITE" id="PS00856">
    <property type="entry name" value="GUANYLATE_KINASE_1"/>
    <property type="match status" value="1"/>
</dbReference>
<dbReference type="Gene3D" id="2.30.30.40">
    <property type="entry name" value="SH3 Domains"/>
    <property type="match status" value="1"/>
</dbReference>
<dbReference type="Gene3D" id="2.30.42.10">
    <property type="match status" value="1"/>
</dbReference>
<gene>
    <name evidence="9" type="primary">LOC117236086</name>
</gene>
<dbReference type="GO" id="GO:0030054">
    <property type="term" value="C:cell junction"/>
    <property type="evidence" value="ECO:0007669"/>
    <property type="project" value="UniProtKB-ARBA"/>
</dbReference>
<evidence type="ECO:0000256" key="2">
    <source>
        <dbReference type="ARBA" id="ARBA00022443"/>
    </source>
</evidence>
<dbReference type="Pfam" id="PF07653">
    <property type="entry name" value="SH3_2"/>
    <property type="match status" value="1"/>
</dbReference>
<dbReference type="SMART" id="SM00228">
    <property type="entry name" value="PDZ"/>
    <property type="match status" value="1"/>
</dbReference>
<dbReference type="PROSITE" id="PS50002">
    <property type="entry name" value="SH3"/>
    <property type="match status" value="1"/>
</dbReference>
<feature type="domain" description="L27" evidence="7">
    <location>
        <begin position="73"/>
        <end position="127"/>
    </location>
</feature>
<dbReference type="AlphaFoldDB" id="A0A6J3KRY9"/>
<keyword evidence="8" id="KW-1185">Reference proteome</keyword>
<dbReference type="SMART" id="SM00569">
    <property type="entry name" value="L27"/>
    <property type="match status" value="2"/>
</dbReference>
<dbReference type="Proteomes" id="UP000504631">
    <property type="component" value="Unplaced"/>
</dbReference>
<dbReference type="SMART" id="SM00326">
    <property type="entry name" value="SH3"/>
    <property type="match status" value="1"/>
</dbReference>
<dbReference type="InterPro" id="IPR036034">
    <property type="entry name" value="PDZ_sf"/>
</dbReference>
<dbReference type="InterPro" id="IPR036028">
    <property type="entry name" value="SH3-like_dom_sf"/>
</dbReference>
<protein>
    <submittedName>
        <fullName evidence="9">MAGUK p55 subfamily member 7 isoform X3</fullName>
    </submittedName>
</protein>
<organism evidence="8 9">
    <name type="scientific">Bombus vosnesenskii</name>
    <dbReference type="NCBI Taxonomy" id="207650"/>
    <lineage>
        <taxon>Eukaryota</taxon>
        <taxon>Metazoa</taxon>
        <taxon>Ecdysozoa</taxon>
        <taxon>Arthropoda</taxon>
        <taxon>Hexapoda</taxon>
        <taxon>Insecta</taxon>
        <taxon>Pterygota</taxon>
        <taxon>Neoptera</taxon>
        <taxon>Endopterygota</taxon>
        <taxon>Hymenoptera</taxon>
        <taxon>Apocrita</taxon>
        <taxon>Aculeata</taxon>
        <taxon>Apoidea</taxon>
        <taxon>Anthophila</taxon>
        <taxon>Apidae</taxon>
        <taxon>Bombus</taxon>
        <taxon>Pyrobombus</taxon>
    </lineage>
</organism>
<dbReference type="InterPro" id="IPR008145">
    <property type="entry name" value="GK/Ca_channel_bsu"/>
</dbReference>
<dbReference type="SUPFAM" id="SSF101288">
    <property type="entry name" value="L27 domain"/>
    <property type="match status" value="1"/>
</dbReference>
<feature type="domain" description="Guanylate kinase-like" evidence="5">
    <location>
        <begin position="352"/>
        <end position="543"/>
    </location>
</feature>
<dbReference type="CDD" id="cd11862">
    <property type="entry name" value="SH3_MPP"/>
    <property type="match status" value="1"/>
</dbReference>
<dbReference type="CTD" id="36176"/>
<dbReference type="Gene3D" id="3.40.50.300">
    <property type="entry name" value="P-loop containing nucleotide triphosphate hydrolases"/>
    <property type="match status" value="1"/>
</dbReference>
<dbReference type="PANTHER" id="PTHR23122">
    <property type="entry name" value="MEMBRANE-ASSOCIATED GUANYLATE KINASE MAGUK"/>
    <property type="match status" value="1"/>
</dbReference>
<evidence type="ECO:0000256" key="1">
    <source>
        <dbReference type="ARBA" id="ARBA00007014"/>
    </source>
</evidence>
<dbReference type="PROSITE" id="PS50052">
    <property type="entry name" value="GUANYLATE_KINASE_2"/>
    <property type="match status" value="1"/>
</dbReference>
<evidence type="ECO:0000256" key="3">
    <source>
        <dbReference type="PROSITE-ProRule" id="PRU00192"/>
    </source>
</evidence>
<dbReference type="SUPFAM" id="SSF50044">
    <property type="entry name" value="SH3-domain"/>
    <property type="match status" value="1"/>
</dbReference>
<dbReference type="InterPro" id="IPR001478">
    <property type="entry name" value="PDZ"/>
</dbReference>
<comment type="similarity">
    <text evidence="1">Belongs to the MAGUK family.</text>
</comment>
<dbReference type="InterPro" id="IPR050716">
    <property type="entry name" value="MAGUK"/>
</dbReference>
<evidence type="ECO:0000313" key="9">
    <source>
        <dbReference type="RefSeq" id="XP_033354629.1"/>
    </source>
</evidence>
<evidence type="ECO:0000259" key="7">
    <source>
        <dbReference type="PROSITE" id="PS51022"/>
    </source>
</evidence>
<keyword evidence="2 3" id="KW-0728">SH3 domain</keyword>
<feature type="domain" description="SH3" evidence="4">
    <location>
        <begin position="241"/>
        <end position="311"/>
    </location>
</feature>
<dbReference type="CDD" id="cd00071">
    <property type="entry name" value="GMPK"/>
    <property type="match status" value="1"/>
</dbReference>
<dbReference type="RefSeq" id="XP_033354629.1">
    <property type="nucleotide sequence ID" value="XM_033498738.1"/>
</dbReference>